<reference evidence="2" key="1">
    <citation type="submission" date="2015-01" db="EMBL/GenBank/DDBJ databases">
        <authorList>
            <person name="MANFREDI Pablo"/>
        </authorList>
    </citation>
    <scope>NUCLEOTIDE SEQUENCE [LARGE SCALE GENOMIC DNA]</scope>
    <source>
        <strain evidence="2">Ccyn2B</strain>
    </source>
</reference>
<evidence type="ECO:0000313" key="1">
    <source>
        <dbReference type="EMBL" id="CEN36747.1"/>
    </source>
</evidence>
<dbReference type="AlphaFoldDB" id="A0A0B7HFW2"/>
<accession>A0A0B7HFW2</accession>
<dbReference type="EMBL" id="CDOD01000027">
    <property type="protein sequence ID" value="CEN36747.1"/>
    <property type="molecule type" value="Genomic_DNA"/>
</dbReference>
<dbReference type="Proteomes" id="UP000038055">
    <property type="component" value="Unassembled WGS sequence"/>
</dbReference>
<name>A0A0B7HFW2_9FLAO</name>
<proteinExistence type="predicted"/>
<sequence>MASITPHRVSIQTISLSDFLKQKDNNLKENQKATNMIMFSLSIGARSVW</sequence>
<keyword evidence="2" id="KW-1185">Reference proteome</keyword>
<evidence type="ECO:0000313" key="2">
    <source>
        <dbReference type="Proteomes" id="UP000038055"/>
    </source>
</evidence>
<gene>
    <name evidence="1" type="ORF">CCYN2B_330014</name>
</gene>
<protein>
    <submittedName>
        <fullName evidence="1">Uncharacterized protein</fullName>
    </submittedName>
</protein>
<organism evidence="1 2">
    <name type="scientific">Capnocytophaga cynodegmi</name>
    <dbReference type="NCBI Taxonomy" id="28189"/>
    <lineage>
        <taxon>Bacteria</taxon>
        <taxon>Pseudomonadati</taxon>
        <taxon>Bacteroidota</taxon>
        <taxon>Flavobacteriia</taxon>
        <taxon>Flavobacteriales</taxon>
        <taxon>Flavobacteriaceae</taxon>
        <taxon>Capnocytophaga</taxon>
    </lineage>
</organism>